<keyword evidence="3 5" id="KW-0808">Transferase</keyword>
<dbReference type="SUPFAM" id="SSF53448">
    <property type="entry name" value="Nucleotide-diphospho-sugar transferases"/>
    <property type="match status" value="1"/>
</dbReference>
<dbReference type="EMBL" id="FQZA01000009">
    <property type="protein sequence ID" value="SHJ43529.1"/>
    <property type="molecule type" value="Genomic_DNA"/>
</dbReference>
<protein>
    <submittedName>
        <fullName evidence="5">Glycosyltransferase, catalytic subunit of cellulose synthase and poly-beta-1,6-N-acetylglucosamine synthase</fullName>
    </submittedName>
</protein>
<keyword evidence="6" id="KW-1185">Reference proteome</keyword>
<evidence type="ECO:0000256" key="3">
    <source>
        <dbReference type="ARBA" id="ARBA00022679"/>
    </source>
</evidence>
<evidence type="ECO:0000256" key="4">
    <source>
        <dbReference type="SAM" id="Phobius"/>
    </source>
</evidence>
<keyword evidence="4" id="KW-0472">Membrane</keyword>
<sequence length="631" mass="68032">MPRPGLFRPVAVAAGERSRLGTLLVEDGVITPDALDAALADQRRGLCRLGDLLIRRGLVTENDVYDALARQADLPRWDPASAPAAPDLIDRLGAAACARDGCLPLAPAGAITPIATCNPQAFASWRARVAPTLGSVAMVIASRTQLDNALLETRANALVRAAESVPPAEMSCRSFGTSPLRRRSLLTTVVAAIAGIAALGVAYPVAVFAALSLIAMVLLTLNTALLVAGLAGALRPTPSSGTGPTLARLPRVSLLVPLFHECRIADTLVRRLSLLDYPSELLEICLVTEASDSVTAAALAQTVLPDHMRVVVVPDGTVKTKPRAMNFALPFCNGDVIGIYDAEDAPPADQLHRVVERFAACPPDVGCLQARLNFYNPRASWLSRCFCVDYATWFALVLPALRKLGWPIPLGGTSVFFRRDVLDRVGAWDAHNVTEDADLGLRLARFGYRVELLRSTTLEEAPFRPRAWICQRSRWQKGYALTWAVHMRAPRRLWRDLGAWRFFGAQVLLLGALGGAVMAPVLWSFGLLWLGLPHPLSGQLTGAAQYAVSGLLFWGVAIQALGHWVALEITGRHRLRASIPLMPVYAALSTVSIAKALYEVAARPFFWDKTEHGISPPGTTVTGELHDPSRA</sequence>
<feature type="transmembrane region" description="Helical" evidence="4">
    <location>
        <begin position="543"/>
        <end position="567"/>
    </location>
</feature>
<dbReference type="Pfam" id="PF13641">
    <property type="entry name" value="Glyco_tranf_2_3"/>
    <property type="match status" value="1"/>
</dbReference>
<evidence type="ECO:0000313" key="6">
    <source>
        <dbReference type="Proteomes" id="UP000184040"/>
    </source>
</evidence>
<reference evidence="5 6" key="1">
    <citation type="submission" date="2016-11" db="EMBL/GenBank/DDBJ databases">
        <authorList>
            <person name="Jaros S."/>
            <person name="Januszkiewicz K."/>
            <person name="Wedrychowicz H."/>
        </authorList>
    </citation>
    <scope>NUCLEOTIDE SEQUENCE [LARGE SCALE GENOMIC DNA]</scope>
    <source>
        <strain evidence="5 6">DSM 26892</strain>
    </source>
</reference>
<dbReference type="AlphaFoldDB" id="A0A1M6JA17"/>
<organism evidence="5 6">
    <name type="scientific">Palleronia salina</name>
    <dbReference type="NCBI Taxonomy" id="313368"/>
    <lineage>
        <taxon>Bacteria</taxon>
        <taxon>Pseudomonadati</taxon>
        <taxon>Pseudomonadota</taxon>
        <taxon>Alphaproteobacteria</taxon>
        <taxon>Rhodobacterales</taxon>
        <taxon>Roseobacteraceae</taxon>
        <taxon>Palleronia</taxon>
    </lineage>
</organism>
<dbReference type="PANTHER" id="PTHR43630">
    <property type="entry name" value="POLY-BETA-1,6-N-ACETYL-D-GLUCOSAMINE SYNTHASE"/>
    <property type="match status" value="1"/>
</dbReference>
<feature type="transmembrane region" description="Helical" evidence="4">
    <location>
        <begin position="185"/>
        <end position="203"/>
    </location>
</feature>
<feature type="transmembrane region" description="Helical" evidence="4">
    <location>
        <begin position="498"/>
        <end position="523"/>
    </location>
</feature>
<keyword evidence="4" id="KW-1133">Transmembrane helix</keyword>
<keyword evidence="4" id="KW-0812">Transmembrane</keyword>
<comment type="similarity">
    <text evidence="1">Belongs to the glycosyltransferase 2 family.</text>
</comment>
<dbReference type="PANTHER" id="PTHR43630:SF1">
    <property type="entry name" value="POLY-BETA-1,6-N-ACETYL-D-GLUCOSAMINE SYNTHASE"/>
    <property type="match status" value="1"/>
</dbReference>
<dbReference type="Gene3D" id="3.90.550.10">
    <property type="entry name" value="Spore Coat Polysaccharide Biosynthesis Protein SpsA, Chain A"/>
    <property type="match status" value="1"/>
</dbReference>
<dbReference type="InterPro" id="IPR029044">
    <property type="entry name" value="Nucleotide-diphossugar_trans"/>
</dbReference>
<dbReference type="SUPFAM" id="SSF160246">
    <property type="entry name" value="EspE N-terminal domain-like"/>
    <property type="match status" value="1"/>
</dbReference>
<keyword evidence="2" id="KW-0328">Glycosyltransferase</keyword>
<evidence type="ECO:0000256" key="2">
    <source>
        <dbReference type="ARBA" id="ARBA00022676"/>
    </source>
</evidence>
<accession>A0A1M6JA17</accession>
<feature type="transmembrane region" description="Helical" evidence="4">
    <location>
        <begin position="209"/>
        <end position="234"/>
    </location>
</feature>
<gene>
    <name evidence="5" type="ORF">SAMN04488012_10979</name>
</gene>
<proteinExistence type="inferred from homology"/>
<dbReference type="GO" id="GO:0016757">
    <property type="term" value="F:glycosyltransferase activity"/>
    <property type="evidence" value="ECO:0007669"/>
    <property type="project" value="UniProtKB-KW"/>
</dbReference>
<dbReference type="STRING" id="313368.SAMN04488012_10979"/>
<name>A0A1M6JA17_9RHOB</name>
<dbReference type="InterPro" id="IPR037257">
    <property type="entry name" value="T2SS_E_N_sf"/>
</dbReference>
<dbReference type="Proteomes" id="UP000184040">
    <property type="component" value="Unassembled WGS sequence"/>
</dbReference>
<evidence type="ECO:0000313" key="5">
    <source>
        <dbReference type="EMBL" id="SHJ43529.1"/>
    </source>
</evidence>
<evidence type="ECO:0000256" key="1">
    <source>
        <dbReference type="ARBA" id="ARBA00006739"/>
    </source>
</evidence>